<keyword evidence="2" id="KW-1185">Reference proteome</keyword>
<dbReference type="AlphaFoldDB" id="A0A2T7DD25"/>
<sequence>MLRHPEIWLFSSMDSSSHLQSFHKLIDDSETVLTLDASSNGAGSLFELISNSSLLNFVLLFPHFGVASVHSIVVDQNQLLLSPKENLSELTCCLAEQLSHLSLYTIW</sequence>
<accession>A0A2T7DD25</accession>
<dbReference type="EMBL" id="CM009753">
    <property type="protein sequence ID" value="PUZ53500.1"/>
    <property type="molecule type" value="Genomic_DNA"/>
</dbReference>
<gene>
    <name evidence="1" type="ORF">GQ55_5G055900</name>
</gene>
<name>A0A2T7DD25_9POAL</name>
<protein>
    <submittedName>
        <fullName evidence="1">Uncharacterized protein</fullName>
    </submittedName>
</protein>
<proteinExistence type="predicted"/>
<evidence type="ECO:0000313" key="2">
    <source>
        <dbReference type="Proteomes" id="UP000244336"/>
    </source>
</evidence>
<dbReference type="Proteomes" id="UP000244336">
    <property type="component" value="Chromosome 5"/>
</dbReference>
<organism evidence="1 2">
    <name type="scientific">Panicum hallii var. hallii</name>
    <dbReference type="NCBI Taxonomy" id="1504633"/>
    <lineage>
        <taxon>Eukaryota</taxon>
        <taxon>Viridiplantae</taxon>
        <taxon>Streptophyta</taxon>
        <taxon>Embryophyta</taxon>
        <taxon>Tracheophyta</taxon>
        <taxon>Spermatophyta</taxon>
        <taxon>Magnoliopsida</taxon>
        <taxon>Liliopsida</taxon>
        <taxon>Poales</taxon>
        <taxon>Poaceae</taxon>
        <taxon>PACMAD clade</taxon>
        <taxon>Panicoideae</taxon>
        <taxon>Panicodae</taxon>
        <taxon>Paniceae</taxon>
        <taxon>Panicinae</taxon>
        <taxon>Panicum</taxon>
        <taxon>Panicum sect. Panicum</taxon>
    </lineage>
</organism>
<evidence type="ECO:0000313" key="1">
    <source>
        <dbReference type="EMBL" id="PUZ53500.1"/>
    </source>
</evidence>
<reference evidence="1 2" key="1">
    <citation type="submission" date="2018-04" db="EMBL/GenBank/DDBJ databases">
        <title>WGS assembly of Panicum hallii var. hallii HAL2.</title>
        <authorList>
            <person name="Lovell J."/>
            <person name="Jenkins J."/>
            <person name="Lowry D."/>
            <person name="Mamidi S."/>
            <person name="Sreedasyam A."/>
            <person name="Weng X."/>
            <person name="Barry K."/>
            <person name="Bonette J."/>
            <person name="Campitelli B."/>
            <person name="Daum C."/>
            <person name="Gordon S."/>
            <person name="Gould B."/>
            <person name="Lipzen A."/>
            <person name="MacQueen A."/>
            <person name="Palacio-Mejia J."/>
            <person name="Plott C."/>
            <person name="Shakirov E."/>
            <person name="Shu S."/>
            <person name="Yoshinaga Y."/>
            <person name="Zane M."/>
            <person name="Rokhsar D."/>
            <person name="Grimwood J."/>
            <person name="Schmutz J."/>
            <person name="Juenger T."/>
        </authorList>
    </citation>
    <scope>NUCLEOTIDE SEQUENCE [LARGE SCALE GENOMIC DNA]</scope>
    <source>
        <strain evidence="2">cv. HAL2</strain>
    </source>
</reference>
<dbReference type="Gramene" id="PUZ53500">
    <property type="protein sequence ID" value="PUZ53500"/>
    <property type="gene ID" value="GQ55_5G055900"/>
</dbReference>